<protein>
    <submittedName>
        <fullName evidence="1">Uncharacterized protein</fullName>
    </submittedName>
</protein>
<organism evidence="1 2">
    <name type="scientific">Vanrija pseudolonga</name>
    <dbReference type="NCBI Taxonomy" id="143232"/>
    <lineage>
        <taxon>Eukaryota</taxon>
        <taxon>Fungi</taxon>
        <taxon>Dikarya</taxon>
        <taxon>Basidiomycota</taxon>
        <taxon>Agaricomycotina</taxon>
        <taxon>Tremellomycetes</taxon>
        <taxon>Trichosporonales</taxon>
        <taxon>Trichosporonaceae</taxon>
        <taxon>Vanrija</taxon>
    </lineage>
</organism>
<dbReference type="EMBL" id="CP086715">
    <property type="protein sequence ID" value="WOO79382.1"/>
    <property type="molecule type" value="Genomic_DNA"/>
</dbReference>
<proteinExistence type="predicted"/>
<evidence type="ECO:0000313" key="2">
    <source>
        <dbReference type="Proteomes" id="UP000827549"/>
    </source>
</evidence>
<dbReference type="Proteomes" id="UP000827549">
    <property type="component" value="Chromosome 2"/>
</dbReference>
<name>A0AAF0Y4R4_9TREE</name>
<keyword evidence="2" id="KW-1185">Reference proteome</keyword>
<evidence type="ECO:0000313" key="1">
    <source>
        <dbReference type="EMBL" id="WOO79382.1"/>
    </source>
</evidence>
<dbReference type="AlphaFoldDB" id="A0AAF0Y4R4"/>
<gene>
    <name evidence="1" type="ORF">LOC62_02G002906</name>
</gene>
<reference evidence="1" key="1">
    <citation type="submission" date="2023-10" db="EMBL/GenBank/DDBJ databases">
        <authorList>
            <person name="Noh H."/>
        </authorList>
    </citation>
    <scope>NUCLEOTIDE SEQUENCE</scope>
    <source>
        <strain evidence="1">DUCC4014</strain>
    </source>
</reference>
<sequence>MLLTRLAPLPRAARPLTRTLASTPIIRKKPAFDADKVSFTDRDPALRDAEFGGVTPGVTGAALAGAEASAFEDDSGAFTPIVNDPRGAAESAAGAKNVSAADQSGIKPAKFDADKVSFTPSDAPLRDAEFAGVTPGVTGAALAGAEAEAFEEEK</sequence>
<dbReference type="RefSeq" id="XP_062625414.1">
    <property type="nucleotide sequence ID" value="XM_062769430.1"/>
</dbReference>
<dbReference type="GeneID" id="87806153"/>
<accession>A0AAF0Y4R4</accession>